<dbReference type="InterPro" id="IPR020845">
    <property type="entry name" value="AMP-binding_CS"/>
</dbReference>
<protein>
    <submittedName>
        <fullName evidence="2">AMP-binding protein</fullName>
    </submittedName>
</protein>
<accession>A0A939FJJ7</accession>
<organism evidence="2 3">
    <name type="scientific">Streptomyces beijiangensis</name>
    <dbReference type="NCBI Taxonomy" id="163361"/>
    <lineage>
        <taxon>Bacteria</taxon>
        <taxon>Bacillati</taxon>
        <taxon>Actinomycetota</taxon>
        <taxon>Actinomycetes</taxon>
        <taxon>Kitasatosporales</taxon>
        <taxon>Streptomycetaceae</taxon>
        <taxon>Streptomyces</taxon>
    </lineage>
</organism>
<evidence type="ECO:0000313" key="3">
    <source>
        <dbReference type="Proteomes" id="UP000664167"/>
    </source>
</evidence>
<comment type="caution">
    <text evidence="2">The sequence shown here is derived from an EMBL/GenBank/DDBJ whole genome shotgun (WGS) entry which is preliminary data.</text>
</comment>
<name>A0A939FJJ7_9ACTN</name>
<dbReference type="AlphaFoldDB" id="A0A939FJJ7"/>
<dbReference type="Gene3D" id="3.40.50.980">
    <property type="match status" value="1"/>
</dbReference>
<dbReference type="SUPFAM" id="SSF56801">
    <property type="entry name" value="Acetyl-CoA synthetase-like"/>
    <property type="match status" value="1"/>
</dbReference>
<dbReference type="InterPro" id="IPR000873">
    <property type="entry name" value="AMP-dep_synth/lig_dom"/>
</dbReference>
<dbReference type="InterPro" id="IPR020459">
    <property type="entry name" value="AMP-binding"/>
</dbReference>
<dbReference type="EMBL" id="JAFLRJ010001455">
    <property type="protein sequence ID" value="MBO0518280.1"/>
    <property type="molecule type" value="Genomic_DNA"/>
</dbReference>
<keyword evidence="3" id="KW-1185">Reference proteome</keyword>
<feature type="non-terminal residue" evidence="2">
    <location>
        <position position="99"/>
    </location>
</feature>
<feature type="non-terminal residue" evidence="2">
    <location>
        <position position="1"/>
    </location>
</feature>
<dbReference type="RefSeq" id="WP_206970095.1">
    <property type="nucleotide sequence ID" value="NZ_JAFLRJ010001455.1"/>
</dbReference>
<evidence type="ECO:0000259" key="1">
    <source>
        <dbReference type="Pfam" id="PF00501"/>
    </source>
</evidence>
<sequence>PRMVARELAGLLEDCEPTVVYGDDALRERLEKARREQPGVVLKSFQSDVRSLRDGTHAPVVPPVSDVSETAAIVYTSGTTGKPKGVIFTHATIAGEMHE</sequence>
<dbReference type="Proteomes" id="UP000664167">
    <property type="component" value="Unassembled WGS sequence"/>
</dbReference>
<evidence type="ECO:0000313" key="2">
    <source>
        <dbReference type="EMBL" id="MBO0518280.1"/>
    </source>
</evidence>
<feature type="domain" description="AMP-dependent synthetase/ligase" evidence="1">
    <location>
        <begin position="1"/>
        <end position="94"/>
    </location>
</feature>
<gene>
    <name evidence="2" type="ORF">J0695_42235</name>
</gene>
<proteinExistence type="predicted"/>
<dbReference type="PANTHER" id="PTHR24096">
    <property type="entry name" value="LONG-CHAIN-FATTY-ACID--COA LIGASE"/>
    <property type="match status" value="1"/>
</dbReference>
<dbReference type="PRINTS" id="PR00154">
    <property type="entry name" value="AMPBINDING"/>
</dbReference>
<dbReference type="PROSITE" id="PS00455">
    <property type="entry name" value="AMP_BINDING"/>
    <property type="match status" value="1"/>
</dbReference>
<dbReference type="Pfam" id="PF00501">
    <property type="entry name" value="AMP-binding"/>
    <property type="match status" value="1"/>
</dbReference>
<reference evidence="2" key="1">
    <citation type="submission" date="2021-03" db="EMBL/GenBank/DDBJ databases">
        <title>Streptomyces poriferae sp. nov., a novel marine sponge-derived Actinobacteria species with anti-MRSA activity.</title>
        <authorList>
            <person name="Sandoval-Powers M."/>
            <person name="Kralova S."/>
            <person name="Nguyen G.-S."/>
            <person name="Fawwal D."/>
            <person name="Degnes K."/>
            <person name="Klinkenberg G."/>
            <person name="Sletta H."/>
            <person name="Wentzel A."/>
            <person name="Liles M.R."/>
        </authorList>
    </citation>
    <scope>NUCLEOTIDE SEQUENCE</scope>
    <source>
        <strain evidence="2">DSM 41794</strain>
    </source>
</reference>
<dbReference type="GO" id="GO:0016405">
    <property type="term" value="F:CoA-ligase activity"/>
    <property type="evidence" value="ECO:0007669"/>
    <property type="project" value="TreeGrafter"/>
</dbReference>